<organism evidence="6 7">
    <name type="scientific">Tulasnella calospora MUT 4182</name>
    <dbReference type="NCBI Taxonomy" id="1051891"/>
    <lineage>
        <taxon>Eukaryota</taxon>
        <taxon>Fungi</taxon>
        <taxon>Dikarya</taxon>
        <taxon>Basidiomycota</taxon>
        <taxon>Agaricomycotina</taxon>
        <taxon>Agaricomycetes</taxon>
        <taxon>Cantharellales</taxon>
        <taxon>Tulasnellaceae</taxon>
        <taxon>Tulasnella</taxon>
    </lineage>
</organism>
<evidence type="ECO:0000256" key="4">
    <source>
        <dbReference type="ARBA" id="ARBA00023136"/>
    </source>
</evidence>
<evidence type="ECO:0000313" key="7">
    <source>
        <dbReference type="Proteomes" id="UP000054248"/>
    </source>
</evidence>
<gene>
    <name evidence="6" type="ORF">M407DRAFT_246676</name>
</gene>
<evidence type="ECO:0000256" key="3">
    <source>
        <dbReference type="ARBA" id="ARBA00022989"/>
    </source>
</evidence>
<keyword evidence="7" id="KW-1185">Reference proteome</keyword>
<evidence type="ECO:0000313" key="6">
    <source>
        <dbReference type="EMBL" id="KIO17675.1"/>
    </source>
</evidence>
<evidence type="ECO:0000256" key="5">
    <source>
        <dbReference type="SAM" id="Phobius"/>
    </source>
</evidence>
<dbReference type="Proteomes" id="UP000054248">
    <property type="component" value="Unassembled WGS sequence"/>
</dbReference>
<keyword evidence="3 5" id="KW-1133">Transmembrane helix</keyword>
<accession>A0A0C3PSH8</accession>
<evidence type="ECO:0000256" key="2">
    <source>
        <dbReference type="ARBA" id="ARBA00022692"/>
    </source>
</evidence>
<keyword evidence="4 5" id="KW-0472">Membrane</keyword>
<dbReference type="HOGENOM" id="CLU_115063_2_0_1"/>
<proteinExistence type="predicted"/>
<comment type="subcellular location">
    <subcellularLocation>
        <location evidence="1">Membrane</location>
    </subcellularLocation>
</comment>
<dbReference type="Pfam" id="PF23489">
    <property type="entry name" value="V-ATPase_su_f"/>
    <property type="match status" value="1"/>
</dbReference>
<evidence type="ECO:0000256" key="1">
    <source>
        <dbReference type="ARBA" id="ARBA00004370"/>
    </source>
</evidence>
<dbReference type="EMBL" id="KN823354">
    <property type="protein sequence ID" value="KIO17675.1"/>
    <property type="molecule type" value="Genomic_DNA"/>
</dbReference>
<feature type="transmembrane region" description="Helical" evidence="5">
    <location>
        <begin position="51"/>
        <end position="75"/>
    </location>
</feature>
<name>A0A0C3PSH8_9AGAM</name>
<protein>
    <submittedName>
        <fullName evidence="6">Uncharacterized protein</fullName>
    </submittedName>
</protein>
<dbReference type="OrthoDB" id="67317at2759"/>
<reference evidence="7" key="2">
    <citation type="submission" date="2015-01" db="EMBL/GenBank/DDBJ databases">
        <title>Evolutionary Origins and Diversification of the Mycorrhizal Mutualists.</title>
        <authorList>
            <consortium name="DOE Joint Genome Institute"/>
            <consortium name="Mycorrhizal Genomics Consortium"/>
            <person name="Kohler A."/>
            <person name="Kuo A."/>
            <person name="Nagy L.G."/>
            <person name="Floudas D."/>
            <person name="Copeland A."/>
            <person name="Barry K.W."/>
            <person name="Cichocki N."/>
            <person name="Veneault-Fourrey C."/>
            <person name="LaButti K."/>
            <person name="Lindquist E.A."/>
            <person name="Lipzen A."/>
            <person name="Lundell T."/>
            <person name="Morin E."/>
            <person name="Murat C."/>
            <person name="Riley R."/>
            <person name="Ohm R."/>
            <person name="Sun H."/>
            <person name="Tunlid A."/>
            <person name="Henrissat B."/>
            <person name="Grigoriev I.V."/>
            <person name="Hibbett D.S."/>
            <person name="Martin F."/>
        </authorList>
    </citation>
    <scope>NUCLEOTIDE SEQUENCE [LARGE SCALE GENOMIC DNA]</scope>
    <source>
        <strain evidence="7">MUT 4182</strain>
    </source>
</reference>
<dbReference type="AlphaFoldDB" id="A0A0C3PSH8"/>
<keyword evidence="2 5" id="KW-0812">Transmembrane</keyword>
<sequence length="86" mass="9211">MRPIVSLANAGIYTVISIFGAIILSVFGYGFAHNWEALMGSTNDPEDGKAVAKVCYLAAVSYVFLGAFCACQLGVHTRKPRGEIQL</sequence>
<dbReference type="GO" id="GO:0016020">
    <property type="term" value="C:membrane"/>
    <property type="evidence" value="ECO:0007669"/>
    <property type="project" value="UniProtKB-SubCell"/>
</dbReference>
<feature type="transmembrane region" description="Helical" evidence="5">
    <location>
        <begin position="12"/>
        <end position="31"/>
    </location>
</feature>
<dbReference type="InterPro" id="IPR056552">
    <property type="entry name" value="Ribonucl_Kappa"/>
</dbReference>
<dbReference type="STRING" id="1051891.A0A0C3PSH8"/>
<reference evidence="6 7" key="1">
    <citation type="submission" date="2014-04" db="EMBL/GenBank/DDBJ databases">
        <authorList>
            <consortium name="DOE Joint Genome Institute"/>
            <person name="Kuo A."/>
            <person name="Girlanda M."/>
            <person name="Perotto S."/>
            <person name="Kohler A."/>
            <person name="Nagy L.G."/>
            <person name="Floudas D."/>
            <person name="Copeland A."/>
            <person name="Barry K.W."/>
            <person name="Cichocki N."/>
            <person name="Veneault-Fourrey C."/>
            <person name="LaButti K."/>
            <person name="Lindquist E.A."/>
            <person name="Lipzen A."/>
            <person name="Lundell T."/>
            <person name="Morin E."/>
            <person name="Murat C."/>
            <person name="Sun H."/>
            <person name="Tunlid A."/>
            <person name="Henrissat B."/>
            <person name="Grigoriev I.V."/>
            <person name="Hibbett D.S."/>
            <person name="Martin F."/>
            <person name="Nordberg H.P."/>
            <person name="Cantor M.N."/>
            <person name="Hua S.X."/>
        </authorList>
    </citation>
    <scope>NUCLEOTIDE SEQUENCE [LARGE SCALE GENOMIC DNA]</scope>
    <source>
        <strain evidence="6 7">MUT 4182</strain>
    </source>
</reference>